<evidence type="ECO:0000313" key="3">
    <source>
        <dbReference type="EMBL" id="MFC4666865.1"/>
    </source>
</evidence>
<feature type="signal peptide" evidence="1">
    <location>
        <begin position="1"/>
        <end position="23"/>
    </location>
</feature>
<dbReference type="Gene3D" id="3.60.10.10">
    <property type="entry name" value="Endonuclease/exonuclease/phosphatase"/>
    <property type="match status" value="1"/>
</dbReference>
<dbReference type="RefSeq" id="WP_380080351.1">
    <property type="nucleotide sequence ID" value="NZ_JBHSGO010000217.1"/>
</dbReference>
<proteinExistence type="predicted"/>
<comment type="caution">
    <text evidence="3">The sequence shown here is derived from an EMBL/GenBank/DDBJ whole genome shotgun (WGS) entry which is preliminary data.</text>
</comment>
<sequence>MFYRKIVLFLSSLFLLSAFNAYSQTFHRIVFWNVENLFDTVHDDGKEDYDFLPDGKNRWTKHRYRRKIADLTAAICRAGGKDWPVMIGLAEVENDNVLKDLVHHHHIKDQDYQFLSTHSPDVRGIDVALLYQVDFFKPIHKQEFEIENPKGTTFKTRNILYVCGQLPHKEKLHCFVCHFPSKRGGAEQSSKRRQIVAKTLSNKIDSIRSVETRPYIMIMGDFNCEPEELSNPSMLQISSIGDKTMDETALINLFEKHKTFEIPGSHVFQRIWNQLDQIIVTKNCLEGKHFKVIPESAQNIQLPGAIIQSEDMKGGIKPFSTFRGPIYKGGVSDHLPIKIDVIIQ</sequence>
<evidence type="ECO:0000313" key="4">
    <source>
        <dbReference type="Proteomes" id="UP001596020"/>
    </source>
</evidence>
<dbReference type="InterPro" id="IPR005135">
    <property type="entry name" value="Endo/exonuclease/phosphatase"/>
</dbReference>
<protein>
    <submittedName>
        <fullName evidence="3">Endonuclease</fullName>
    </submittedName>
</protein>
<gene>
    <name evidence="3" type="ORF">ACFO3G_09695</name>
</gene>
<reference evidence="4" key="1">
    <citation type="journal article" date="2019" name="Int. J. Syst. Evol. Microbiol.">
        <title>The Global Catalogue of Microorganisms (GCM) 10K type strain sequencing project: providing services to taxonomists for standard genome sequencing and annotation.</title>
        <authorList>
            <consortium name="The Broad Institute Genomics Platform"/>
            <consortium name="The Broad Institute Genome Sequencing Center for Infectious Disease"/>
            <person name="Wu L."/>
            <person name="Ma J."/>
        </authorList>
    </citation>
    <scope>NUCLEOTIDE SEQUENCE [LARGE SCALE GENOMIC DNA]</scope>
    <source>
        <strain evidence="4">CGMCC 4.7357</strain>
    </source>
</reference>
<name>A0ABV9K9I8_9PORP</name>
<dbReference type="Proteomes" id="UP001596020">
    <property type="component" value="Unassembled WGS sequence"/>
</dbReference>
<dbReference type="PANTHER" id="PTHR42834:SF1">
    <property type="entry name" value="ENDONUCLEASE_EXONUCLEASE_PHOSPHATASE FAMILY PROTEIN (AFU_ORTHOLOGUE AFUA_3G09210)"/>
    <property type="match status" value="1"/>
</dbReference>
<keyword evidence="1" id="KW-0732">Signal</keyword>
<dbReference type="SUPFAM" id="SSF56219">
    <property type="entry name" value="DNase I-like"/>
    <property type="match status" value="1"/>
</dbReference>
<dbReference type="PANTHER" id="PTHR42834">
    <property type="entry name" value="ENDONUCLEASE/EXONUCLEASE/PHOSPHATASE FAMILY PROTEIN (AFU_ORTHOLOGUE AFUA_3G09210)"/>
    <property type="match status" value="1"/>
</dbReference>
<dbReference type="Pfam" id="PF19580">
    <property type="entry name" value="Exo_endo_phos_3"/>
    <property type="match status" value="1"/>
</dbReference>
<dbReference type="GO" id="GO:0004519">
    <property type="term" value="F:endonuclease activity"/>
    <property type="evidence" value="ECO:0007669"/>
    <property type="project" value="UniProtKB-KW"/>
</dbReference>
<keyword evidence="3" id="KW-0540">Nuclease</keyword>
<dbReference type="EMBL" id="JBHSGO010000217">
    <property type="protein sequence ID" value="MFC4666865.1"/>
    <property type="molecule type" value="Genomic_DNA"/>
</dbReference>
<evidence type="ECO:0000256" key="1">
    <source>
        <dbReference type="SAM" id="SignalP"/>
    </source>
</evidence>
<accession>A0ABV9K9I8</accession>
<evidence type="ECO:0000259" key="2">
    <source>
        <dbReference type="Pfam" id="PF19580"/>
    </source>
</evidence>
<feature type="domain" description="Endonuclease/exonuclease/phosphatase" evidence="2">
    <location>
        <begin position="29"/>
        <end position="340"/>
    </location>
</feature>
<dbReference type="InterPro" id="IPR036691">
    <property type="entry name" value="Endo/exonu/phosph_ase_sf"/>
</dbReference>
<keyword evidence="3" id="KW-0255">Endonuclease</keyword>
<organism evidence="3 4">
    <name type="scientific">Falsiporphyromonas endometrii</name>
    <dbReference type="NCBI Taxonomy" id="1387297"/>
    <lineage>
        <taxon>Bacteria</taxon>
        <taxon>Pseudomonadati</taxon>
        <taxon>Bacteroidota</taxon>
        <taxon>Bacteroidia</taxon>
        <taxon>Bacteroidales</taxon>
        <taxon>Porphyromonadaceae</taxon>
        <taxon>Falsiporphyromonas</taxon>
    </lineage>
</organism>
<feature type="chain" id="PRO_5046792057" evidence="1">
    <location>
        <begin position="24"/>
        <end position="344"/>
    </location>
</feature>
<keyword evidence="3" id="KW-0378">Hydrolase</keyword>
<keyword evidence="4" id="KW-1185">Reference proteome</keyword>